<dbReference type="AlphaFoldDB" id="A0A1F5YNH7"/>
<evidence type="ECO:0000313" key="2">
    <source>
        <dbReference type="EMBL" id="OGG01749.1"/>
    </source>
</evidence>
<reference evidence="2 3" key="1">
    <citation type="journal article" date="2016" name="Nat. Commun.">
        <title>Thousands of microbial genomes shed light on interconnected biogeochemical processes in an aquifer system.</title>
        <authorList>
            <person name="Anantharaman K."/>
            <person name="Brown C.T."/>
            <person name="Hug L.A."/>
            <person name="Sharon I."/>
            <person name="Castelle C.J."/>
            <person name="Probst A.J."/>
            <person name="Thomas B.C."/>
            <person name="Singh A."/>
            <person name="Wilkins M.J."/>
            <person name="Karaoz U."/>
            <person name="Brodie E.L."/>
            <person name="Williams K.H."/>
            <person name="Hubbard S.S."/>
            <person name="Banfield J.F."/>
        </authorList>
    </citation>
    <scope>NUCLEOTIDE SEQUENCE [LARGE SCALE GENOMIC DNA]</scope>
</reference>
<evidence type="ECO:0000256" key="1">
    <source>
        <dbReference type="SAM" id="MobiDB-lite"/>
    </source>
</evidence>
<dbReference type="Gene3D" id="2.60.40.10">
    <property type="entry name" value="Immunoglobulins"/>
    <property type="match status" value="1"/>
</dbReference>
<dbReference type="InterPro" id="IPR013783">
    <property type="entry name" value="Ig-like_fold"/>
</dbReference>
<proteinExistence type="predicted"/>
<dbReference type="STRING" id="1798374.A2Z33_00210"/>
<dbReference type="InterPro" id="IPR036116">
    <property type="entry name" value="FN3_sf"/>
</dbReference>
<name>A0A1F5YNH7_9BACT</name>
<sequence>MESLHRWLRLSIITVAAYLVGSAGSTYALSSFPAPKMGMPQTSVSLVTQTTTRISWSQVSGATAYWLQVTNTNTADPANGNFRCTIGNVEGGITCSGTQVPSGNPTTNGWTASLSSLVSSLSCGTNYYYHILAADSTGSSGWSPVLSFRTSDCSGPAEPSTISGDDDREPPPDEPPPEPTAEPTEIPDPAILKIISPNGGETVGFGQTYRITWAYTENVDSVSLAYMEPSGNLNFFAPNIPNDGFFDWVADAPLNLELKLLVTGFGPDFGSVSDQSDGAFTVITNVQPTPLPTDIPRVPLPLPSPTPIAGPDNLIPPTETPVPSSAAKPPKGPDFSITAVNDNTMGGYYVTWLTAISATDTADGAADYNGDGKTDNDDLKLLIEVYTGWYNKHNYGAADQ</sequence>
<dbReference type="EMBL" id="MFJD01000010">
    <property type="protein sequence ID" value="OGG01749.1"/>
    <property type="molecule type" value="Genomic_DNA"/>
</dbReference>
<evidence type="ECO:0000313" key="3">
    <source>
        <dbReference type="Proteomes" id="UP000178448"/>
    </source>
</evidence>
<comment type="caution">
    <text evidence="2">The sequence shown here is derived from an EMBL/GenBank/DDBJ whole genome shotgun (WGS) entry which is preliminary data.</text>
</comment>
<dbReference type="Proteomes" id="UP000178448">
    <property type="component" value="Unassembled WGS sequence"/>
</dbReference>
<organism evidence="2 3">
    <name type="scientific">Candidatus Gottesmanbacteria bacterium RBG_16_52_11</name>
    <dbReference type="NCBI Taxonomy" id="1798374"/>
    <lineage>
        <taxon>Bacteria</taxon>
        <taxon>Candidatus Gottesmaniibacteriota</taxon>
    </lineage>
</organism>
<accession>A0A1F5YNH7</accession>
<feature type="region of interest" description="Disordered" evidence="1">
    <location>
        <begin position="149"/>
        <end position="187"/>
    </location>
</feature>
<gene>
    <name evidence="2" type="ORF">A2Z33_00210</name>
</gene>
<protein>
    <recommendedName>
        <fullName evidence="4">Fibronectin type-III domain-containing protein</fullName>
    </recommendedName>
</protein>
<evidence type="ECO:0008006" key="4">
    <source>
        <dbReference type="Google" id="ProtNLM"/>
    </source>
</evidence>
<dbReference type="SUPFAM" id="SSF49265">
    <property type="entry name" value="Fibronectin type III"/>
    <property type="match status" value="1"/>
</dbReference>